<keyword evidence="2" id="KW-1185">Reference proteome</keyword>
<dbReference type="AlphaFoldDB" id="N1VNC2"/>
<evidence type="ECO:0000313" key="1">
    <source>
        <dbReference type="EMBL" id="EMY59943.1"/>
    </source>
</evidence>
<proteinExistence type="predicted"/>
<dbReference type="OrthoDB" id="7061055at2"/>
<reference evidence="1" key="1">
    <citation type="submission" date="2013-03" db="EMBL/GenBank/DDBJ databases">
        <authorList>
            <person name="Harkins D.M."/>
            <person name="Durkin A.S."/>
            <person name="Brinkac L.M."/>
            <person name="Haft D.H."/>
            <person name="Selengut J.D."/>
            <person name="Sanka R."/>
            <person name="DePew J."/>
            <person name="Purushe J."/>
            <person name="Hartskeerl R.A."/>
            <person name="Ahmed A."/>
            <person name="van der Linden H."/>
            <person name="Goris M.G.A."/>
            <person name="Vinetz J.M."/>
            <person name="Sutton G.G."/>
            <person name="Nierman W.C."/>
            <person name="Fouts D.E."/>
        </authorList>
    </citation>
    <scope>NUCLEOTIDE SEQUENCE [LARGE SCALE GENOMIC DNA]</scope>
    <source>
        <strain evidence="1">LT 11-33</strain>
    </source>
</reference>
<evidence type="ECO:0000313" key="2">
    <source>
        <dbReference type="Proteomes" id="UP000012371"/>
    </source>
</evidence>
<dbReference type="Proteomes" id="UP000012371">
    <property type="component" value="Unassembled WGS sequence"/>
</dbReference>
<dbReference type="EMBL" id="AOGW02000019">
    <property type="protein sequence ID" value="EMY59943.1"/>
    <property type="molecule type" value="Genomic_DNA"/>
</dbReference>
<dbReference type="STRING" id="1257025.LEP1GSC203_0363"/>
<protein>
    <submittedName>
        <fullName evidence="1">Uncharacterized protein</fullName>
    </submittedName>
</protein>
<comment type="caution">
    <text evidence="1">The sequence shown here is derived from an EMBL/GenBank/DDBJ whole genome shotgun (WGS) entry which is preliminary data.</text>
</comment>
<name>N1VNC2_9LEPT</name>
<accession>N1VNC2</accession>
<gene>
    <name evidence="1" type="ORF">LEP1GSC203_0363</name>
</gene>
<sequence>MKKIHNNFYNSIESYYLAQELLSKTIAEAASNAIQDFTEVLETYAEKESEPNDDQEKKTYKIPVIHHNKIRKSQKKIISLGNAARFMPRSLIVSLVSQIDILISDILKKIYSQQENSLKTSQKTLTFEEIFNYSDLEELKSRIIEREIESLLRENHLKQLEQLETKLNLTLFSDKDLIANYIELTERRNLLVHTNAVVNEQYITNCNNTKFCKNPVTVQKGQILEVDSHYIRNSINLVFEFGIKFIQIIWRKHFPSESAEADSELNSLCYNLIFDEKYEMALVFLNFATSKEIKIKEAEIDRFILLNKAQTLKWMGKEEECQKLLNSTSWSGLNNQILVAKYSLENKLDDALLLMGKIADSNDLPKEAFKEWPIFKELRKHPRFPEIYKEKFKEEFEEIDKTEIIQNETSPSE</sequence>
<organism evidence="1 2">
    <name type="scientific">Leptospira terpstrae serovar Hualin str. LT 11-33 = ATCC 700639</name>
    <dbReference type="NCBI Taxonomy" id="1257025"/>
    <lineage>
        <taxon>Bacteria</taxon>
        <taxon>Pseudomonadati</taxon>
        <taxon>Spirochaetota</taxon>
        <taxon>Spirochaetia</taxon>
        <taxon>Leptospirales</taxon>
        <taxon>Leptospiraceae</taxon>
        <taxon>Leptospira</taxon>
    </lineage>
</organism>
<dbReference type="RefSeq" id="WP_002975529.1">
    <property type="nucleotide sequence ID" value="NZ_AOGW02000019.1"/>
</dbReference>